<dbReference type="VEuPathDB" id="FungiDB:H257_16947"/>
<feature type="compositionally biased region" description="Polar residues" evidence="11">
    <location>
        <begin position="161"/>
        <end position="181"/>
    </location>
</feature>
<dbReference type="Pfam" id="PF12796">
    <property type="entry name" value="Ank_2"/>
    <property type="match status" value="5"/>
</dbReference>
<dbReference type="SUPFAM" id="SSF48403">
    <property type="entry name" value="Ankyrin repeat"/>
    <property type="match status" value="5"/>
</dbReference>
<evidence type="ECO:0000259" key="13">
    <source>
        <dbReference type="PROSITE" id="PS51060"/>
    </source>
</evidence>
<dbReference type="InterPro" id="IPR002110">
    <property type="entry name" value="Ankyrin_rpt"/>
</dbReference>
<evidence type="ECO:0000259" key="14">
    <source>
        <dbReference type="PROSITE" id="PS51977"/>
    </source>
</evidence>
<dbReference type="GO" id="GO:0003950">
    <property type="term" value="F:NAD+ poly-ADP-ribosyltransferase activity"/>
    <property type="evidence" value="ECO:0007669"/>
    <property type="project" value="UniProtKB-UniRule"/>
</dbReference>
<dbReference type="EMBL" id="KI913208">
    <property type="protein sequence ID" value="ETV66642.1"/>
    <property type="molecule type" value="Genomic_DNA"/>
</dbReference>
<protein>
    <recommendedName>
        <fullName evidence="10">Poly [ADP-ribose] polymerase</fullName>
        <shortName evidence="10">PARP</shortName>
        <ecNumber evidence="10">2.4.2.-</ecNumber>
    </recommendedName>
</protein>
<feature type="repeat" description="ANK" evidence="9">
    <location>
        <begin position="1005"/>
        <end position="1037"/>
    </location>
</feature>
<feature type="compositionally biased region" description="Basic residues" evidence="11">
    <location>
        <begin position="1"/>
        <end position="16"/>
    </location>
</feature>
<dbReference type="Pfam" id="PF02877">
    <property type="entry name" value="PARP_reg"/>
    <property type="match status" value="1"/>
</dbReference>
<dbReference type="Pfam" id="PF13637">
    <property type="entry name" value="Ank_4"/>
    <property type="match status" value="1"/>
</dbReference>
<dbReference type="Gene3D" id="1.20.142.10">
    <property type="entry name" value="Poly(ADP-ribose) polymerase, regulatory domain"/>
    <property type="match status" value="1"/>
</dbReference>
<dbReference type="PROSITE" id="PS51977">
    <property type="entry name" value="WGR"/>
    <property type="match status" value="1"/>
</dbReference>
<feature type="repeat" description="ANK" evidence="9">
    <location>
        <begin position="611"/>
        <end position="643"/>
    </location>
</feature>
<proteinExistence type="predicted"/>
<dbReference type="Pfam" id="PF00644">
    <property type="entry name" value="PARP"/>
    <property type="match status" value="1"/>
</dbReference>
<feature type="domain" description="PARP catalytic" evidence="12">
    <location>
        <begin position="2185"/>
        <end position="2385"/>
    </location>
</feature>
<feature type="domain" description="WGR" evidence="14">
    <location>
        <begin position="1903"/>
        <end position="2001"/>
    </location>
</feature>
<dbReference type="GO" id="GO:0005634">
    <property type="term" value="C:nucleus"/>
    <property type="evidence" value="ECO:0007669"/>
    <property type="project" value="UniProtKB-SubCell"/>
</dbReference>
<feature type="repeat" description="ANK" evidence="9">
    <location>
        <begin position="1550"/>
        <end position="1571"/>
    </location>
</feature>
<dbReference type="CDD" id="cd07997">
    <property type="entry name" value="WGR_PARP"/>
    <property type="match status" value="1"/>
</dbReference>
<dbReference type="InterPro" id="IPR008893">
    <property type="entry name" value="WGR_domain"/>
</dbReference>
<keyword evidence="6 10" id="KW-0520">NAD</keyword>
<evidence type="ECO:0000256" key="5">
    <source>
        <dbReference type="ARBA" id="ARBA00022737"/>
    </source>
</evidence>
<keyword evidence="7 9" id="KW-0040">ANK repeat</keyword>
<evidence type="ECO:0000256" key="10">
    <source>
        <dbReference type="RuleBase" id="RU362114"/>
    </source>
</evidence>
<evidence type="ECO:0000259" key="12">
    <source>
        <dbReference type="PROSITE" id="PS51059"/>
    </source>
</evidence>
<feature type="region of interest" description="Disordered" evidence="11">
    <location>
        <begin position="148"/>
        <end position="181"/>
    </location>
</feature>
<evidence type="ECO:0000256" key="9">
    <source>
        <dbReference type="PROSITE-ProRule" id="PRU00023"/>
    </source>
</evidence>
<feature type="region of interest" description="Disordered" evidence="11">
    <location>
        <begin position="1161"/>
        <end position="1210"/>
    </location>
</feature>
<dbReference type="InterPro" id="IPR036616">
    <property type="entry name" value="Poly(ADP-ribose)pol_reg_dom_sf"/>
</dbReference>
<comment type="subcellular location">
    <subcellularLocation>
        <location evidence="1">Nucleus</location>
    </subcellularLocation>
</comment>
<dbReference type="PANTHER" id="PTHR24123">
    <property type="entry name" value="ANKYRIN REPEAT-CONTAINING"/>
    <property type="match status" value="1"/>
</dbReference>
<name>W4FGL3_APHAT</name>
<evidence type="ECO:0000256" key="7">
    <source>
        <dbReference type="ARBA" id="ARBA00023043"/>
    </source>
</evidence>
<dbReference type="PROSITE" id="PS51060">
    <property type="entry name" value="PARP_ALPHA_HD"/>
    <property type="match status" value="1"/>
</dbReference>
<dbReference type="PANTHER" id="PTHR24123:SF33">
    <property type="entry name" value="PROTEIN HOS4"/>
    <property type="match status" value="1"/>
</dbReference>
<gene>
    <name evidence="15" type="ORF">H257_16947</name>
</gene>
<evidence type="ECO:0000256" key="4">
    <source>
        <dbReference type="ARBA" id="ARBA00022695"/>
    </source>
</evidence>
<dbReference type="Gene3D" id="3.90.228.10">
    <property type="match status" value="1"/>
</dbReference>
<keyword evidence="3 10" id="KW-0808">Transferase</keyword>
<feature type="repeat" description="ANK" evidence="9">
    <location>
        <begin position="1237"/>
        <end position="1258"/>
    </location>
</feature>
<dbReference type="SMART" id="SM00248">
    <property type="entry name" value="ANK"/>
    <property type="match status" value="23"/>
</dbReference>
<feature type="compositionally biased region" description="Acidic residues" evidence="11">
    <location>
        <begin position="1176"/>
        <end position="1198"/>
    </location>
</feature>
<dbReference type="SMART" id="SM00773">
    <property type="entry name" value="WGR"/>
    <property type="match status" value="1"/>
</dbReference>
<dbReference type="STRING" id="112090.W4FGL3"/>
<feature type="repeat" description="ANK" evidence="9">
    <location>
        <begin position="1078"/>
        <end position="1110"/>
    </location>
</feature>
<accession>W4FGL3</accession>
<dbReference type="Pfam" id="PF05406">
    <property type="entry name" value="WGR"/>
    <property type="match status" value="1"/>
</dbReference>
<feature type="repeat" description="ANK" evidence="9">
    <location>
        <begin position="484"/>
        <end position="516"/>
    </location>
</feature>
<dbReference type="PROSITE" id="PS50088">
    <property type="entry name" value="ANK_REPEAT"/>
    <property type="match status" value="8"/>
</dbReference>
<dbReference type="InterPro" id="IPR004102">
    <property type="entry name" value="Poly(ADP-ribose)pol_reg_dom"/>
</dbReference>
<feature type="repeat" description="ANK" evidence="9">
    <location>
        <begin position="548"/>
        <end position="576"/>
    </location>
</feature>
<keyword evidence="4" id="KW-0548">Nucleotidyltransferase</keyword>
<sequence>MPPKAKPSKQTKRKTPAAKPKAPAPSPPAKTLAYDEDGVDTLFEAMSIVAVRCDEDGERFWIAQLLDDTIEDMLEDESAQVNVVYFDKVVSDKSTSYRLGSYDAIPVQAIMCEIHLDEPSPGDFKLPKRHLDRIESILANVDAGEDVPDEMLQPLKKRKTSTSSEATTKRGNGAKSPSRTSAVKLDKLSGLVKKKVQVPTSIHLQDESMAGKHAFRSKCSDVVSSSKEIIRMVLVKDYKMLENLLKKPSMHKHVYSFFVTRSAGIPKTAVHYAIERADLKALTLLLAAAKPDQTPPKFAKKPVCALVSLDTGNHTSSFSDYNRRALNASRGGKEGNNALLKDEGSGSTLPPLNLDGVDSTVDTFLWGNPTTTYEMIMLFYPGDTWVQSSSRVIPLVARCGNCTLLCKLVGILVARNGWGYNALHAQVLADMGPLDPFKKVSVLKKANMHSIRPLHFAAINPNPAHLATLVGEVDQSALAEADAGNWTALHYAATSSETGPLKVLLKAGADANLRTKAKDTPLTIAAKLGRLQHVKVLLEHSDIVCVRALHLAAQHGHDQVVQVLLAHGANPNASTPMKESALALAAEGGHLNCVNALLQNKGTVVDVLDKVRRTPLMVAVMNGHVDVAIALLNAGANPNAVDTSMNSVMHYAAGYGWLSCVKLLVAVESATWFQNSWGYSPMAVAALKGRYDVSQFLLDLAPPTEPAVDFRDSNGATMLFLQCKLAESVDQIAYLLSKGADPNIPTTSPVVAFPLQQVLLRLPEENKESNVDGGEVLVEMAKLLIQHKAYITHEDMHDVRQPLALAMAKKHKPLFELLLPMSDLAAWGGPKKENLWMTAVAQPDPTYLTAMLNKSSRHVPIVQDVDGCNLLHYVAISSAITVEMVALLFTRLTKSEIAAAMASVNKAGHTPLLTLVAFERLHKADVDYTAEDNRYCRLLRLYLQHSTQLESMVVKETTESLLHVAASRTLSAANGRWRGADDVLQVVVESHGWPVATVNAPSTATGKTALFLASENGHTRGVYALLRKKADPNLVVKNTHDDSSNWTSPLLAAVANGHVEIATNLLQFGGKVSEGFRGLKTPLHVAVERNDADMTDALLSSGADVCAVNADGLSALSSAILQGFSVTKVELHANEVSFGDSFNAPLNDSWDFLCAKVPTPVATLPPTTNNKKASEIEEDEDDESQASDTSGDSEEVQEKEEKEKEEPPVVQNAGISAISVLLLHASAAPAIGLADSRGRTPLHYACGNRDVHLLRALVHLSPAAINARDRHLRTPLHFAVNAAVLTPEATFDIESVLVKHGADVNAVDAFGFTPLHFAFQKVNLDWQYDHPAKSAVDFQEILASVPTEVATDPIETVRNLCLVNGIQVTGQDILGRTCLHVAAATGAVVSSLSILHIAPPELLEMTDQYGDTAVATAMAYGRQAVVTTLIQQRANIQVSFTKNKAKVSLYYSAVQKQWQGVCHLLLNAGYCRRQAVEDSLRSHGFTLTQNLIAGLVNNTKHKSTLTQTNDKGETLLHVLAQQSVEFQGVVRAVAWQLIDAGVSVSATTNEGATAMHFAAIHGDLNLLRFLLHLDPSLVHTLTKFNESPLVFALKHSTEKYPDAVLRSLVFLGRSKANVAQPDAHGHTVLSLVLDRFVDHRTMSQTSQVVLLDLVEFLLQECKVSPNGRFPTTASFVCSPQTNDIVKCVTPLIRAVHISSVFLREHALAMLLHHGANVVETDDQGNTVLMHAVVQNHLDDLRICLGLVPYAERKTVSQTTTLPCEPKTWTMDISAADRAAALNVANVYGETALHLAVQPRANGSFENVHIVELLLKHKVCIEALDKRKVSAVDLAKLQHSGILLGLLTNSKVVARDVDTCETYAAIPPVDHDATVYLSQCQARGLVKTVPIPLVKSPLCQAGPGAIVHVNGVTEFSVLLSKVDVQAGQHGVNVFYRMQIVHNVVQDVFVLFTNWGRMGESGKYQHTPFKCVTSAEDEFKKIFKSKTGNVFGHDLFVKKIGKYMVNPRRRERHEYHESVTASFTSTSLTHPKSILDDAVQQILGVVTDLKCLEQAATGYDHSLRDMPLVELEPSVLATALDRLSEIKTILEENASVLKKMNSTDQPLEPAQIGALADSWRAATDGIAEKSSRYFELVPRSDASCDDVPLASFLTVQDVNKEITRVRHLLDVAHTSKIILGAKANAGHPLDYCYDAMQVHLTPASSADVDVISAYFEAGFSCKPSTHKVTRVLKVQRKGEAERMQDIAVPGHHTLLWHGTKKSNLMGILSRGLCIAPPEAPTTGYAFGKGIYFADSAEKSFNYCGSDPYTLPDKRKVHYMLLCDVALGTTHRVVEPEYREVAADGTHSTFAMAKYQPNPHDTLVTPISSCRVPLGKLQQLGEEISLPSAWAIGNIPDFSKSTVRPWMLQTNRLDRAGLALLDKALLTGQTKVEWENCLQVPLQPLHIFGERWAKVTKLEVQVEAKEFYVNGRERIVRCHVTLEFENSTKYSYSAHKYFDVVTNEPLANGFKFHLERPALTHNEFIVYNQAQVKIAYLVEIEVA</sequence>
<dbReference type="Gene3D" id="1.25.40.20">
    <property type="entry name" value="Ankyrin repeat-containing domain"/>
    <property type="match status" value="8"/>
</dbReference>
<evidence type="ECO:0000313" key="15">
    <source>
        <dbReference type="EMBL" id="ETV66642.1"/>
    </source>
</evidence>
<dbReference type="InterPro" id="IPR051165">
    <property type="entry name" value="Multifunctional_ANK_Repeat"/>
</dbReference>
<dbReference type="InterPro" id="IPR036930">
    <property type="entry name" value="WGR_dom_sf"/>
</dbReference>
<reference evidence="15" key="1">
    <citation type="submission" date="2013-12" db="EMBL/GenBank/DDBJ databases">
        <title>The Genome Sequence of Aphanomyces astaci APO3.</title>
        <authorList>
            <consortium name="The Broad Institute Genomics Platform"/>
            <person name="Russ C."/>
            <person name="Tyler B."/>
            <person name="van West P."/>
            <person name="Dieguez-Uribeondo J."/>
            <person name="Young S.K."/>
            <person name="Zeng Q."/>
            <person name="Gargeya S."/>
            <person name="Fitzgerald M."/>
            <person name="Abouelleil A."/>
            <person name="Alvarado L."/>
            <person name="Chapman S.B."/>
            <person name="Gainer-Dewar J."/>
            <person name="Goldberg J."/>
            <person name="Griggs A."/>
            <person name="Gujja S."/>
            <person name="Hansen M."/>
            <person name="Howarth C."/>
            <person name="Imamovic A."/>
            <person name="Ireland A."/>
            <person name="Larimer J."/>
            <person name="McCowan C."/>
            <person name="Murphy C."/>
            <person name="Pearson M."/>
            <person name="Poon T.W."/>
            <person name="Priest M."/>
            <person name="Roberts A."/>
            <person name="Saif S."/>
            <person name="Shea T."/>
            <person name="Sykes S."/>
            <person name="Wortman J."/>
            <person name="Nusbaum C."/>
            <person name="Birren B."/>
        </authorList>
    </citation>
    <scope>NUCLEOTIDE SEQUENCE [LARGE SCALE GENOMIC DNA]</scope>
    <source>
        <strain evidence="15">APO3</strain>
    </source>
</reference>
<dbReference type="SUPFAM" id="SSF142921">
    <property type="entry name" value="WGR domain-like"/>
    <property type="match status" value="1"/>
</dbReference>
<dbReference type="PROSITE" id="PS50297">
    <property type="entry name" value="ANK_REP_REGION"/>
    <property type="match status" value="6"/>
</dbReference>
<dbReference type="InterPro" id="IPR012317">
    <property type="entry name" value="Poly(ADP-ribose)pol_cat_dom"/>
</dbReference>
<organism evidence="15">
    <name type="scientific">Aphanomyces astaci</name>
    <name type="common">Crayfish plague agent</name>
    <dbReference type="NCBI Taxonomy" id="112090"/>
    <lineage>
        <taxon>Eukaryota</taxon>
        <taxon>Sar</taxon>
        <taxon>Stramenopiles</taxon>
        <taxon>Oomycota</taxon>
        <taxon>Saprolegniomycetes</taxon>
        <taxon>Saprolegniales</taxon>
        <taxon>Verrucalvaceae</taxon>
        <taxon>Aphanomyces</taxon>
    </lineage>
</organism>
<feature type="region of interest" description="Disordered" evidence="11">
    <location>
        <begin position="1"/>
        <end position="32"/>
    </location>
</feature>
<evidence type="ECO:0000256" key="11">
    <source>
        <dbReference type="SAM" id="MobiDB-lite"/>
    </source>
</evidence>
<keyword evidence="8" id="KW-0539">Nucleus</keyword>
<evidence type="ECO:0000256" key="8">
    <source>
        <dbReference type="ARBA" id="ARBA00023242"/>
    </source>
</evidence>
<feature type="repeat" description="ANK" evidence="9">
    <location>
        <begin position="1271"/>
        <end position="1309"/>
    </location>
</feature>
<dbReference type="EC" id="2.4.2.-" evidence="10"/>
<evidence type="ECO:0000256" key="6">
    <source>
        <dbReference type="ARBA" id="ARBA00023027"/>
    </source>
</evidence>
<dbReference type="RefSeq" id="XP_009843870.1">
    <property type="nucleotide sequence ID" value="XM_009845568.1"/>
</dbReference>
<keyword evidence="2 10" id="KW-0328">Glycosyltransferase</keyword>
<dbReference type="PROSITE" id="PS51059">
    <property type="entry name" value="PARP_CATALYTIC"/>
    <property type="match status" value="1"/>
</dbReference>
<dbReference type="InterPro" id="IPR036770">
    <property type="entry name" value="Ankyrin_rpt-contain_sf"/>
</dbReference>
<evidence type="ECO:0000256" key="2">
    <source>
        <dbReference type="ARBA" id="ARBA00022676"/>
    </source>
</evidence>
<keyword evidence="5" id="KW-0677">Repeat</keyword>
<dbReference type="OrthoDB" id="74001at2759"/>
<dbReference type="SUPFAM" id="SSF56399">
    <property type="entry name" value="ADP-ribosylation"/>
    <property type="match status" value="1"/>
</dbReference>
<dbReference type="GO" id="GO:0016779">
    <property type="term" value="F:nucleotidyltransferase activity"/>
    <property type="evidence" value="ECO:0007669"/>
    <property type="project" value="UniProtKB-KW"/>
</dbReference>
<dbReference type="SUPFAM" id="SSF47587">
    <property type="entry name" value="Domain of poly(ADP-ribose) polymerase"/>
    <property type="match status" value="1"/>
</dbReference>
<evidence type="ECO:0000256" key="1">
    <source>
        <dbReference type="ARBA" id="ARBA00004123"/>
    </source>
</evidence>
<feature type="domain" description="PARP alpha-helical" evidence="13">
    <location>
        <begin position="2030"/>
        <end position="2177"/>
    </location>
</feature>
<dbReference type="Pfam" id="PF00023">
    <property type="entry name" value="Ank"/>
    <property type="match status" value="2"/>
</dbReference>
<dbReference type="GeneID" id="20818943"/>
<evidence type="ECO:0000256" key="3">
    <source>
        <dbReference type="ARBA" id="ARBA00022679"/>
    </source>
</evidence>